<dbReference type="InterPro" id="IPR036291">
    <property type="entry name" value="NAD(P)-bd_dom_sf"/>
</dbReference>
<dbReference type="PANTHER" id="PTHR43249">
    <property type="entry name" value="UDP-N-ACETYL-2-AMINO-2-DEOXY-D-GLUCURONATE OXIDASE"/>
    <property type="match status" value="1"/>
</dbReference>
<evidence type="ECO:0000313" key="4">
    <source>
        <dbReference type="Proteomes" id="UP001155483"/>
    </source>
</evidence>
<dbReference type="Gene3D" id="3.30.360.10">
    <property type="entry name" value="Dihydrodipicolinate Reductase, domain 2"/>
    <property type="match status" value="1"/>
</dbReference>
<dbReference type="GO" id="GO:0000166">
    <property type="term" value="F:nucleotide binding"/>
    <property type="evidence" value="ECO:0007669"/>
    <property type="project" value="InterPro"/>
</dbReference>
<evidence type="ECO:0000259" key="1">
    <source>
        <dbReference type="Pfam" id="PF01408"/>
    </source>
</evidence>
<dbReference type="InterPro" id="IPR052515">
    <property type="entry name" value="Gfo/Idh/MocA_Oxidoreductase"/>
</dbReference>
<proteinExistence type="predicted"/>
<feature type="domain" description="GFO/IDH/MocA-like oxidoreductase" evidence="2">
    <location>
        <begin position="128"/>
        <end position="251"/>
    </location>
</feature>
<organism evidence="3 4">
    <name type="scientific">Paraflavisolibacter caeni</name>
    <dbReference type="NCBI Taxonomy" id="2982496"/>
    <lineage>
        <taxon>Bacteria</taxon>
        <taxon>Pseudomonadati</taxon>
        <taxon>Bacteroidota</taxon>
        <taxon>Chitinophagia</taxon>
        <taxon>Chitinophagales</taxon>
        <taxon>Chitinophagaceae</taxon>
        <taxon>Paraflavisolibacter</taxon>
    </lineage>
</organism>
<name>A0A9X3BHC6_9BACT</name>
<gene>
    <name evidence="3" type="ORF">OCK74_23855</name>
</gene>
<dbReference type="SUPFAM" id="SSF51735">
    <property type="entry name" value="NAD(P)-binding Rossmann-fold domains"/>
    <property type="match status" value="1"/>
</dbReference>
<sequence length="330" mass="37529">MFRFALIGCGRIAIRHAENIIRVGKLVAVCDIDEMKANSFAQTYNAQAFTSITELLQSGIEIDIVVICTPNGYHAEHSIKALMAGKHVLCEKPMCLKKSEALDIIEAEKKYNRKLFVVKSMRFNPLLQELKRLIANGDLGNIYSFQLNCFWNRPKEYYQNSWHGKRFPDGGTLFTQFSHYIDAMLWLFGSLENVTGFTTNAAHKDSMEFEDTGVASLLLNNGILGTLNWSVNTFQKNFEIGLTVIAERGIIAIGGEFLNQLKSLNLLTDFRNDASMKEINRRNNSHHDQVYDNLILSLENDDHKFTNTSDGMKTVETIETIYRSIYKIDC</sequence>
<protein>
    <submittedName>
        <fullName evidence="3">Gfo/Idh/MocA family oxidoreductase</fullName>
    </submittedName>
</protein>
<dbReference type="RefSeq" id="WP_279299611.1">
    <property type="nucleotide sequence ID" value="NZ_JAOTIF010000029.1"/>
</dbReference>
<dbReference type="EMBL" id="JAOTIF010000029">
    <property type="protein sequence ID" value="MCU7552174.1"/>
    <property type="molecule type" value="Genomic_DNA"/>
</dbReference>
<reference evidence="3" key="2">
    <citation type="submission" date="2023-04" db="EMBL/GenBank/DDBJ databases">
        <title>Paracnuella aquatica gen. nov., sp. nov., a member of the family Chitinophagaceae isolated from a hot spring.</title>
        <authorList>
            <person name="Wang C."/>
        </authorList>
    </citation>
    <scope>NUCLEOTIDE SEQUENCE</scope>
    <source>
        <strain evidence="3">LB-8</strain>
    </source>
</reference>
<evidence type="ECO:0000313" key="3">
    <source>
        <dbReference type="EMBL" id="MCU7552174.1"/>
    </source>
</evidence>
<dbReference type="Proteomes" id="UP001155483">
    <property type="component" value="Unassembled WGS sequence"/>
</dbReference>
<accession>A0A9X3BHC6</accession>
<dbReference type="Pfam" id="PF01408">
    <property type="entry name" value="GFO_IDH_MocA"/>
    <property type="match status" value="1"/>
</dbReference>
<comment type="caution">
    <text evidence="3">The sequence shown here is derived from an EMBL/GenBank/DDBJ whole genome shotgun (WGS) entry which is preliminary data.</text>
</comment>
<feature type="domain" description="Gfo/Idh/MocA-like oxidoreductase N-terminal" evidence="1">
    <location>
        <begin position="2"/>
        <end position="117"/>
    </location>
</feature>
<dbReference type="Gene3D" id="3.40.50.720">
    <property type="entry name" value="NAD(P)-binding Rossmann-like Domain"/>
    <property type="match status" value="1"/>
</dbReference>
<dbReference type="InterPro" id="IPR000683">
    <property type="entry name" value="Gfo/Idh/MocA-like_OxRdtase_N"/>
</dbReference>
<keyword evidence="4" id="KW-1185">Reference proteome</keyword>
<evidence type="ECO:0000259" key="2">
    <source>
        <dbReference type="Pfam" id="PF22725"/>
    </source>
</evidence>
<dbReference type="AlphaFoldDB" id="A0A9X3BHC6"/>
<dbReference type="Pfam" id="PF22725">
    <property type="entry name" value="GFO_IDH_MocA_C3"/>
    <property type="match status" value="1"/>
</dbReference>
<reference evidence="3" key="1">
    <citation type="submission" date="2022-09" db="EMBL/GenBank/DDBJ databases">
        <authorList>
            <person name="Yuan C."/>
            <person name="Ke Z."/>
        </authorList>
    </citation>
    <scope>NUCLEOTIDE SEQUENCE</scope>
    <source>
        <strain evidence="3">LB-8</strain>
    </source>
</reference>
<dbReference type="SUPFAM" id="SSF55347">
    <property type="entry name" value="Glyceraldehyde-3-phosphate dehydrogenase-like, C-terminal domain"/>
    <property type="match status" value="1"/>
</dbReference>
<dbReference type="InterPro" id="IPR055170">
    <property type="entry name" value="GFO_IDH_MocA-like_dom"/>
</dbReference>
<dbReference type="PANTHER" id="PTHR43249:SF1">
    <property type="entry name" value="D-GLUCOSIDE 3-DEHYDROGENASE"/>
    <property type="match status" value="1"/>
</dbReference>